<keyword evidence="4" id="KW-0378">Hydrolase</keyword>
<dbReference type="InterPro" id="IPR001261">
    <property type="entry name" value="ArgE/DapE_CS"/>
</dbReference>
<accession>A0A1B9H0Q4</accession>
<protein>
    <submittedName>
        <fullName evidence="10">Gly-X carboxypeptidase</fullName>
    </submittedName>
</protein>
<reference evidence="11" key="2">
    <citation type="submission" date="2013-12" db="EMBL/GenBank/DDBJ databases">
        <title>Evolution of pathogenesis and genome organization in the Tremellales.</title>
        <authorList>
            <person name="Cuomo C."/>
            <person name="Litvintseva A."/>
            <person name="Heitman J."/>
            <person name="Chen Y."/>
            <person name="Sun S."/>
            <person name="Springer D."/>
            <person name="Dromer F."/>
            <person name="Young S."/>
            <person name="Zeng Q."/>
            <person name="Chapman S."/>
            <person name="Gujja S."/>
            <person name="Saif S."/>
            <person name="Birren B."/>
        </authorList>
    </citation>
    <scope>NUCLEOTIDE SEQUENCE [LARGE SCALE GENOMIC DNA]</scope>
    <source>
        <strain evidence="11">BCC8398</strain>
    </source>
</reference>
<comment type="similarity">
    <text evidence="1">Belongs to the peptidase M20A family.</text>
</comment>
<keyword evidence="3 7" id="KW-0479">Metal-binding</keyword>
<dbReference type="Pfam" id="PF01546">
    <property type="entry name" value="Peptidase_M20"/>
    <property type="match status" value="1"/>
</dbReference>
<dbReference type="STRING" id="1296120.A0A1B9H0Q4"/>
<dbReference type="PROSITE" id="PS00758">
    <property type="entry name" value="ARGE_DAPE_CPG2_1"/>
    <property type="match status" value="1"/>
</dbReference>
<feature type="binding site" evidence="7">
    <location>
        <position position="256"/>
    </location>
    <ligand>
        <name>Zn(2+)</name>
        <dbReference type="ChEBI" id="CHEBI:29105"/>
        <label>1</label>
    </ligand>
</feature>
<dbReference type="SUPFAM" id="SSF55031">
    <property type="entry name" value="Bacterial exopeptidase dimerisation domain"/>
    <property type="match status" value="1"/>
</dbReference>
<reference evidence="10 11" key="1">
    <citation type="submission" date="2013-07" db="EMBL/GenBank/DDBJ databases">
        <title>The Genome Sequence of Cryptococcus heveanensis BCC8398.</title>
        <authorList>
            <consortium name="The Broad Institute Genome Sequencing Platform"/>
            <person name="Cuomo C."/>
            <person name="Litvintseva A."/>
            <person name="Chen Y."/>
            <person name="Heitman J."/>
            <person name="Sun S."/>
            <person name="Springer D."/>
            <person name="Dromer F."/>
            <person name="Young S.K."/>
            <person name="Zeng Q."/>
            <person name="Gargeya S."/>
            <person name="Fitzgerald M."/>
            <person name="Abouelleil A."/>
            <person name="Alvarado L."/>
            <person name="Berlin A.M."/>
            <person name="Chapman S.B."/>
            <person name="Dewar J."/>
            <person name="Goldberg J."/>
            <person name="Griggs A."/>
            <person name="Gujja S."/>
            <person name="Hansen M."/>
            <person name="Howarth C."/>
            <person name="Imamovic A."/>
            <person name="Larimer J."/>
            <person name="McCowan C."/>
            <person name="Murphy C."/>
            <person name="Pearson M."/>
            <person name="Priest M."/>
            <person name="Roberts A."/>
            <person name="Saif S."/>
            <person name="Shea T."/>
            <person name="Sykes S."/>
            <person name="Wortman J."/>
            <person name="Nusbaum C."/>
            <person name="Birren B."/>
        </authorList>
    </citation>
    <scope>NUCLEOTIDE SEQUENCE [LARGE SCALE GENOMIC DNA]</scope>
    <source>
        <strain evidence="10 11">BCC8398</strain>
    </source>
</reference>
<feature type="active site" description="Proton acceptor" evidence="6">
    <location>
        <position position="255"/>
    </location>
</feature>
<dbReference type="GO" id="GO:0046872">
    <property type="term" value="F:metal ion binding"/>
    <property type="evidence" value="ECO:0007669"/>
    <property type="project" value="UniProtKB-KW"/>
</dbReference>
<dbReference type="Gene3D" id="3.40.630.10">
    <property type="entry name" value="Zn peptidases"/>
    <property type="match status" value="1"/>
</dbReference>
<evidence type="ECO:0000256" key="8">
    <source>
        <dbReference type="SAM" id="MobiDB-lite"/>
    </source>
</evidence>
<evidence type="ECO:0000256" key="3">
    <source>
        <dbReference type="ARBA" id="ARBA00022723"/>
    </source>
</evidence>
<keyword evidence="10" id="KW-0121">Carboxypeptidase</keyword>
<dbReference type="GO" id="GO:0000328">
    <property type="term" value="C:fungal-type vacuole lumen"/>
    <property type="evidence" value="ECO:0007669"/>
    <property type="project" value="TreeGrafter"/>
</dbReference>
<gene>
    <name evidence="10" type="ORF">I316_01423</name>
</gene>
<keyword evidence="5 7" id="KW-0862">Zinc</keyword>
<dbReference type="GO" id="GO:0043604">
    <property type="term" value="P:amide biosynthetic process"/>
    <property type="evidence" value="ECO:0007669"/>
    <property type="project" value="UniProtKB-ARBA"/>
</dbReference>
<feature type="binding site" evidence="7">
    <location>
        <position position="284"/>
    </location>
    <ligand>
        <name>Zn(2+)</name>
        <dbReference type="ChEBI" id="CHEBI:29105"/>
        <label>2</label>
    </ligand>
</feature>
<dbReference type="Pfam" id="PF07687">
    <property type="entry name" value="M20_dimer"/>
    <property type="match status" value="1"/>
</dbReference>
<feature type="domain" description="Peptidase M20 dimerisation" evidence="9">
    <location>
        <begin position="304"/>
        <end position="454"/>
    </location>
</feature>
<keyword evidence="2" id="KW-0645">Protease</keyword>
<evidence type="ECO:0000256" key="2">
    <source>
        <dbReference type="ARBA" id="ARBA00022670"/>
    </source>
</evidence>
<feature type="region of interest" description="Disordered" evidence="8">
    <location>
        <begin position="1"/>
        <end position="25"/>
    </location>
</feature>
<dbReference type="GO" id="GO:0006520">
    <property type="term" value="P:amino acid metabolic process"/>
    <property type="evidence" value="ECO:0007669"/>
    <property type="project" value="UniProtKB-ARBA"/>
</dbReference>
<dbReference type="InterPro" id="IPR002933">
    <property type="entry name" value="Peptidase_M20"/>
</dbReference>
<dbReference type="SUPFAM" id="SSF53187">
    <property type="entry name" value="Zn-dependent exopeptidases"/>
    <property type="match status" value="1"/>
</dbReference>
<dbReference type="CDD" id="cd05674">
    <property type="entry name" value="M20_yscS"/>
    <property type="match status" value="1"/>
</dbReference>
<dbReference type="InterPro" id="IPR017141">
    <property type="entry name" value="Pept_M20_carboxypep"/>
</dbReference>
<sequence>MSSLEKRQEESLPLTSSLPPQPAKTSRPSIKSLVAHFSLLAALVYLTLPYLSNIVPSSGCHSTPKYDAATLEGAKCPHQPKALNVGTDWDPLTDKIYGELAAKRLSKAVQINTESYDNFPKNASDPVFDKHYAFAHFIENEYTKLYTDIKHETVNVHGHLFTWEGSNKSLKPILLMAHIDTVPVLPATLDQWTYPPFEGTVTHDATPETPGTWVWGRGSSDCKNSLLGIYGAVERLITEGFQPERTIIIANGFDEEIGGFRGAGALAKTLYDRYGDNGISFLVDEGFTGLSEEYGSLVASFGMAEKGAVNVAVKVETLGGHSSVPPPHTAIGITSLLLAELEAHPFKPALDPAAPYLKYLNCLSDYAPEFPKALKGDVKNPRKWKKLARELAGSSRILNSFLSTTQAIDLISGGVKVNALPEVVEATVNYRISFTSSVNETISHVAKVLKPLAKDLGFTISAFESDADSIANKGNSTSHITLTVPGGTGLEPAPITSATSEHFELLAGTAKHVFGEKTIVSPSGMFANTDTRHFWNLTEGLYRFTPALVSENLNQHTVDERISLEGHLNTTRFFYKLIRNSEGWQAE</sequence>
<evidence type="ECO:0000256" key="4">
    <source>
        <dbReference type="ARBA" id="ARBA00022801"/>
    </source>
</evidence>
<dbReference type="Gene3D" id="1.10.150.900">
    <property type="match status" value="1"/>
</dbReference>
<feature type="binding site" evidence="7">
    <location>
        <position position="221"/>
    </location>
    <ligand>
        <name>Zn(2+)</name>
        <dbReference type="ChEBI" id="CHEBI:29105"/>
        <label>1</label>
    </ligand>
</feature>
<dbReference type="GO" id="GO:0016810">
    <property type="term" value="F:hydrolase activity, acting on carbon-nitrogen (but not peptide) bonds"/>
    <property type="evidence" value="ECO:0007669"/>
    <property type="project" value="UniProtKB-ARBA"/>
</dbReference>
<feature type="binding site" evidence="7">
    <location>
        <position position="221"/>
    </location>
    <ligand>
        <name>Zn(2+)</name>
        <dbReference type="ChEBI" id="CHEBI:29105"/>
        <label>2</label>
    </ligand>
</feature>
<evidence type="ECO:0000256" key="5">
    <source>
        <dbReference type="ARBA" id="ARBA00022833"/>
    </source>
</evidence>
<proteinExistence type="inferred from homology"/>
<dbReference type="FunFam" id="1.10.150.900:FF:000003">
    <property type="entry name" value="N-fatty-acyl-amino acid synthase/hydrolase PM20D1"/>
    <property type="match status" value="1"/>
</dbReference>
<keyword evidence="11" id="KW-1185">Reference proteome</keyword>
<dbReference type="AlphaFoldDB" id="A0A1B9H0Q4"/>
<name>A0A1B9H0Q4_9TREE</name>
<dbReference type="PIRSF" id="PIRSF037217">
    <property type="entry name" value="Carboxypeptidase_S"/>
    <property type="match status" value="1"/>
</dbReference>
<dbReference type="PANTHER" id="PTHR45962:SF1">
    <property type="entry name" value="N-FATTY-ACYL-AMINO ACID SYNTHASE_HYDROLASE PM20D1"/>
    <property type="match status" value="1"/>
</dbReference>
<dbReference type="InterPro" id="IPR047177">
    <property type="entry name" value="Pept_M20A"/>
</dbReference>
<dbReference type="Gene3D" id="3.30.70.360">
    <property type="match status" value="1"/>
</dbReference>
<feature type="binding site" evidence="7">
    <location>
        <position position="556"/>
    </location>
    <ligand>
        <name>Zn(2+)</name>
        <dbReference type="ChEBI" id="CHEBI:29105"/>
        <label>1</label>
    </ligand>
</feature>
<dbReference type="PANTHER" id="PTHR45962">
    <property type="entry name" value="N-FATTY-ACYL-AMINO ACID SYNTHASE/HYDROLASE PM20D1"/>
    <property type="match status" value="1"/>
</dbReference>
<evidence type="ECO:0000313" key="11">
    <source>
        <dbReference type="Proteomes" id="UP000092666"/>
    </source>
</evidence>
<dbReference type="FunFam" id="3.40.630.10:FF:000027">
    <property type="entry name" value="N-fatty-acyl-amino acid synthase/hydrolase PM20D1"/>
    <property type="match status" value="1"/>
</dbReference>
<dbReference type="GO" id="GO:0005576">
    <property type="term" value="C:extracellular region"/>
    <property type="evidence" value="ECO:0007669"/>
    <property type="project" value="UniProtKB-ARBA"/>
</dbReference>
<dbReference type="OrthoDB" id="3064516at2759"/>
<dbReference type="GO" id="GO:0051603">
    <property type="term" value="P:proteolysis involved in protein catabolic process"/>
    <property type="evidence" value="ECO:0007669"/>
    <property type="project" value="TreeGrafter"/>
</dbReference>
<dbReference type="EMBL" id="KI669494">
    <property type="protein sequence ID" value="OCF36827.1"/>
    <property type="molecule type" value="Genomic_DNA"/>
</dbReference>
<evidence type="ECO:0000259" key="9">
    <source>
        <dbReference type="Pfam" id="PF07687"/>
    </source>
</evidence>
<dbReference type="GO" id="GO:1990845">
    <property type="term" value="P:adaptive thermogenesis"/>
    <property type="evidence" value="ECO:0007669"/>
    <property type="project" value="UniProtKB-ARBA"/>
</dbReference>
<dbReference type="InterPro" id="IPR011650">
    <property type="entry name" value="Peptidase_M20_dimer"/>
</dbReference>
<dbReference type="InterPro" id="IPR036264">
    <property type="entry name" value="Bact_exopeptidase_dim_dom"/>
</dbReference>
<dbReference type="GO" id="GO:0043605">
    <property type="term" value="P:amide catabolic process"/>
    <property type="evidence" value="ECO:0007669"/>
    <property type="project" value="UniProtKB-ARBA"/>
</dbReference>
<organism evidence="10 11">
    <name type="scientific">Kwoniella heveanensis BCC8398</name>
    <dbReference type="NCBI Taxonomy" id="1296120"/>
    <lineage>
        <taxon>Eukaryota</taxon>
        <taxon>Fungi</taxon>
        <taxon>Dikarya</taxon>
        <taxon>Basidiomycota</taxon>
        <taxon>Agaricomycotina</taxon>
        <taxon>Tremellomycetes</taxon>
        <taxon>Tremellales</taxon>
        <taxon>Cryptococcaceae</taxon>
        <taxon>Kwoniella</taxon>
    </lineage>
</organism>
<evidence type="ECO:0000256" key="6">
    <source>
        <dbReference type="PIRSR" id="PIRSR037217-1"/>
    </source>
</evidence>
<feature type="active site" evidence="6">
    <location>
        <position position="180"/>
    </location>
</feature>
<feature type="compositionally biased region" description="Basic and acidic residues" evidence="8">
    <location>
        <begin position="1"/>
        <end position="10"/>
    </location>
</feature>
<evidence type="ECO:0000313" key="10">
    <source>
        <dbReference type="EMBL" id="OCF36827.1"/>
    </source>
</evidence>
<evidence type="ECO:0000256" key="1">
    <source>
        <dbReference type="ARBA" id="ARBA00006247"/>
    </source>
</evidence>
<dbReference type="GO" id="GO:0004181">
    <property type="term" value="F:metallocarboxypeptidase activity"/>
    <property type="evidence" value="ECO:0007669"/>
    <property type="project" value="InterPro"/>
</dbReference>
<evidence type="ECO:0000256" key="7">
    <source>
        <dbReference type="PIRSR" id="PIRSR037217-2"/>
    </source>
</evidence>
<dbReference type="GO" id="GO:0006629">
    <property type="term" value="P:lipid metabolic process"/>
    <property type="evidence" value="ECO:0007669"/>
    <property type="project" value="UniProtKB-ARBA"/>
</dbReference>
<dbReference type="Proteomes" id="UP000092666">
    <property type="component" value="Unassembled WGS sequence"/>
</dbReference>
<feature type="binding site" evidence="7">
    <location>
        <position position="178"/>
    </location>
    <ligand>
        <name>Zn(2+)</name>
        <dbReference type="ChEBI" id="CHEBI:29105"/>
        <label>2</label>
    </ligand>
</feature>